<evidence type="ECO:0000256" key="1">
    <source>
        <dbReference type="ARBA" id="ARBA00001933"/>
    </source>
</evidence>
<accession>A0A7H8R5I5</accession>
<dbReference type="Pfam" id="PF01212">
    <property type="entry name" value="Beta_elim_lyase"/>
    <property type="match status" value="1"/>
</dbReference>
<reference evidence="6" key="1">
    <citation type="submission" date="2020-06" db="EMBL/GenBank/DDBJ databases">
        <title>A chromosome-scale genome assembly of Talaromyces rugulosus W13939.</title>
        <authorList>
            <person name="Wang B."/>
            <person name="Guo L."/>
            <person name="Ye K."/>
            <person name="Wang L."/>
        </authorList>
    </citation>
    <scope>NUCLEOTIDE SEQUENCE [LARGE SCALE GENOMIC DNA]</scope>
    <source>
        <strain evidence="6">W13939</strain>
    </source>
</reference>
<keyword evidence="6" id="KW-1185">Reference proteome</keyword>
<dbReference type="InterPro" id="IPR015424">
    <property type="entry name" value="PyrdxlP-dep_Trfase"/>
</dbReference>
<gene>
    <name evidence="5" type="ORF">TRUGW13939_08594</name>
</gene>
<dbReference type="OrthoDB" id="10261951at2759"/>
<dbReference type="SUPFAM" id="SSF53383">
    <property type="entry name" value="PLP-dependent transferases"/>
    <property type="match status" value="1"/>
</dbReference>
<proteinExistence type="inferred from homology"/>
<dbReference type="GO" id="GO:0016829">
    <property type="term" value="F:lyase activity"/>
    <property type="evidence" value="ECO:0007669"/>
    <property type="project" value="InterPro"/>
</dbReference>
<dbReference type="GO" id="GO:0006520">
    <property type="term" value="P:amino acid metabolic process"/>
    <property type="evidence" value="ECO:0007669"/>
    <property type="project" value="InterPro"/>
</dbReference>
<name>A0A7H8R5I5_TALRU</name>
<dbReference type="Gene3D" id="3.90.1150.10">
    <property type="entry name" value="Aspartate Aminotransferase, domain 1"/>
    <property type="match status" value="1"/>
</dbReference>
<dbReference type="InterPro" id="IPR015421">
    <property type="entry name" value="PyrdxlP-dep_Trfase_major"/>
</dbReference>
<dbReference type="Proteomes" id="UP000509510">
    <property type="component" value="Chromosome V"/>
</dbReference>
<evidence type="ECO:0000313" key="6">
    <source>
        <dbReference type="Proteomes" id="UP000509510"/>
    </source>
</evidence>
<dbReference type="InterPro" id="IPR015422">
    <property type="entry name" value="PyrdxlP-dep_Trfase_small"/>
</dbReference>
<feature type="domain" description="Aromatic amino acid beta-eliminating lyase/threonine aldolase" evidence="4">
    <location>
        <begin position="42"/>
        <end position="306"/>
    </location>
</feature>
<dbReference type="KEGG" id="trg:TRUGW13939_08594"/>
<dbReference type="AlphaFoldDB" id="A0A7H8R5I5"/>
<keyword evidence="3" id="KW-0663">Pyridoxal phosphate</keyword>
<dbReference type="EMBL" id="CP055902">
    <property type="protein sequence ID" value="QKX61446.1"/>
    <property type="molecule type" value="Genomic_DNA"/>
</dbReference>
<evidence type="ECO:0000313" key="5">
    <source>
        <dbReference type="EMBL" id="QKX61446.1"/>
    </source>
</evidence>
<dbReference type="PANTHER" id="PTHR48097">
    <property type="entry name" value="L-THREONINE ALDOLASE-RELATED"/>
    <property type="match status" value="1"/>
</dbReference>
<organism evidence="5 6">
    <name type="scientific">Talaromyces rugulosus</name>
    <name type="common">Penicillium rugulosum</name>
    <dbReference type="NCBI Taxonomy" id="121627"/>
    <lineage>
        <taxon>Eukaryota</taxon>
        <taxon>Fungi</taxon>
        <taxon>Dikarya</taxon>
        <taxon>Ascomycota</taxon>
        <taxon>Pezizomycotina</taxon>
        <taxon>Eurotiomycetes</taxon>
        <taxon>Eurotiomycetidae</taxon>
        <taxon>Eurotiales</taxon>
        <taxon>Trichocomaceae</taxon>
        <taxon>Talaromyces</taxon>
        <taxon>Talaromyces sect. Islandici</taxon>
    </lineage>
</organism>
<evidence type="ECO:0000256" key="2">
    <source>
        <dbReference type="ARBA" id="ARBA00006966"/>
    </source>
</evidence>
<dbReference type="RefSeq" id="XP_035347620.1">
    <property type="nucleotide sequence ID" value="XM_035491727.1"/>
</dbReference>
<comment type="similarity">
    <text evidence="2">Belongs to the threonine aldolase family.</text>
</comment>
<evidence type="ECO:0000259" key="4">
    <source>
        <dbReference type="Pfam" id="PF01212"/>
    </source>
</evidence>
<dbReference type="GeneID" id="55996082"/>
<sequence length="360" mass="39871">MPVSEFYAGEPPLKYSFMDDYSEGAHPQILDSLLRNNRTQQTSYGKDDFCEQARKSIRQHLGCSESEVSIHFVPSGTSANLISISSCLRPFEAVIAVDSGHIVSKEAGAIEATGHKIIQVPAVNGKMTPETLEKGFRQNQFAPHMAKPRLVYISNASEIGTVYTKSELCQISETCRKLGLLLFMDGARIGAALSSHKNDMAWRDIVDFTDIFWIGGTKLGALLGEAIVIKNTQIAQDFIYHLKQHGALLAKGRVIGIQFLELFGSNLFLELGSHANAMALRISTLLTELGFMLSAETETNQVFVKLPLALVDHLQSRFHFYIWEETGDGHAVVRFVTSWATEAMQVDKLNAYIKQGLVLM</sequence>
<protein>
    <recommendedName>
        <fullName evidence="4">Aromatic amino acid beta-eliminating lyase/threonine aldolase domain-containing protein</fullName>
    </recommendedName>
</protein>
<dbReference type="PANTHER" id="PTHR48097:SF5">
    <property type="entry name" value="LOW SPECIFICITY L-THREONINE ALDOLASE"/>
    <property type="match status" value="1"/>
</dbReference>
<evidence type="ECO:0000256" key="3">
    <source>
        <dbReference type="ARBA" id="ARBA00022898"/>
    </source>
</evidence>
<comment type="cofactor">
    <cofactor evidence="1">
        <name>pyridoxal 5'-phosphate</name>
        <dbReference type="ChEBI" id="CHEBI:597326"/>
    </cofactor>
</comment>
<dbReference type="Gene3D" id="3.40.640.10">
    <property type="entry name" value="Type I PLP-dependent aspartate aminotransferase-like (Major domain)"/>
    <property type="match status" value="1"/>
</dbReference>
<dbReference type="InterPro" id="IPR001597">
    <property type="entry name" value="ArAA_b-elim_lyase/Thr_aldolase"/>
</dbReference>